<evidence type="ECO:0000259" key="2">
    <source>
        <dbReference type="PROSITE" id="PS50213"/>
    </source>
</evidence>
<accession>A0A0D3IPI8</accession>
<dbReference type="InterPro" id="IPR036378">
    <property type="entry name" value="FAS1_dom_sf"/>
</dbReference>
<dbReference type="Pfam" id="PF02469">
    <property type="entry name" value="Fasciclin"/>
    <property type="match status" value="1"/>
</dbReference>
<sequence>MVARQREREGTVAPTFGFSFDAGASHTCNYPVKSVNLSIIRGAMAAHDVGLLAPFAPTFGHAVIRALFAKIRDSKVIAGHRREACARGAARLVGEGVGAIACVEDISTCGDVSKPKIFRCSLEGVLLGHVIASEVTSDDLSFGDTAITTLSGRSLIARKEHAGACVSDGEWYNPWQGSHFFCSAFTTQHHCDSFGSMEGHEGRTASQACCTCGGGSYAGAAVTVRDSAGGLLATVTTADVRASNGVIHVIDTAADPALLAQLSDPDSTLTLFAPTDAAFAALGDLTGVLSDRPLLTSLLRKHLLGSVVPAQTALSLSSASVATLAAEDVLVDGSTSSVLVSPTVVGGASTVVTADVQACNGVVHVVDEAPASSFPASSFSLSVGGDARRQRALDSLDIDAVEEAVRSSFANIFGGSAPPSTWRMRLEDRGGREAEGGPTAEEVTAAARDPAFLAGVEAELGVEAQTVASNPPFERHTDAALVAGAAGGAAGALLVVLVMVTFAAVKV</sequence>
<reference evidence="4" key="1">
    <citation type="journal article" date="2013" name="Nature">
        <title>Pan genome of the phytoplankton Emiliania underpins its global distribution.</title>
        <authorList>
            <person name="Read B.A."/>
            <person name="Kegel J."/>
            <person name="Klute M.J."/>
            <person name="Kuo A."/>
            <person name="Lefebvre S.C."/>
            <person name="Maumus F."/>
            <person name="Mayer C."/>
            <person name="Miller J."/>
            <person name="Monier A."/>
            <person name="Salamov A."/>
            <person name="Young J."/>
            <person name="Aguilar M."/>
            <person name="Claverie J.M."/>
            <person name="Frickenhaus S."/>
            <person name="Gonzalez K."/>
            <person name="Herman E.K."/>
            <person name="Lin Y.C."/>
            <person name="Napier J."/>
            <person name="Ogata H."/>
            <person name="Sarno A.F."/>
            <person name="Shmutz J."/>
            <person name="Schroeder D."/>
            <person name="de Vargas C."/>
            <person name="Verret F."/>
            <person name="von Dassow P."/>
            <person name="Valentin K."/>
            <person name="Van de Peer Y."/>
            <person name="Wheeler G."/>
            <person name="Dacks J.B."/>
            <person name="Delwiche C.F."/>
            <person name="Dyhrman S.T."/>
            <person name="Glockner G."/>
            <person name="John U."/>
            <person name="Richards T."/>
            <person name="Worden A.Z."/>
            <person name="Zhang X."/>
            <person name="Grigoriev I.V."/>
            <person name="Allen A.E."/>
            <person name="Bidle K."/>
            <person name="Borodovsky M."/>
            <person name="Bowler C."/>
            <person name="Brownlee C."/>
            <person name="Cock J.M."/>
            <person name="Elias M."/>
            <person name="Gladyshev V.N."/>
            <person name="Groth M."/>
            <person name="Guda C."/>
            <person name="Hadaegh A."/>
            <person name="Iglesias-Rodriguez M.D."/>
            <person name="Jenkins J."/>
            <person name="Jones B.M."/>
            <person name="Lawson T."/>
            <person name="Leese F."/>
            <person name="Lindquist E."/>
            <person name="Lobanov A."/>
            <person name="Lomsadze A."/>
            <person name="Malik S.B."/>
            <person name="Marsh M.E."/>
            <person name="Mackinder L."/>
            <person name="Mock T."/>
            <person name="Mueller-Roeber B."/>
            <person name="Pagarete A."/>
            <person name="Parker M."/>
            <person name="Probert I."/>
            <person name="Quesneville H."/>
            <person name="Raines C."/>
            <person name="Rensing S.A."/>
            <person name="Riano-Pachon D.M."/>
            <person name="Richier S."/>
            <person name="Rokitta S."/>
            <person name="Shiraiwa Y."/>
            <person name="Soanes D.M."/>
            <person name="van der Giezen M."/>
            <person name="Wahlund T.M."/>
            <person name="Williams B."/>
            <person name="Wilson W."/>
            <person name="Wolfe G."/>
            <person name="Wurch L.L."/>
        </authorList>
    </citation>
    <scope>NUCLEOTIDE SEQUENCE</scope>
</reference>
<dbReference type="HOGENOM" id="CLU_537989_0_0_1"/>
<keyword evidence="1" id="KW-0472">Membrane</keyword>
<keyword evidence="4" id="KW-1185">Reference proteome</keyword>
<evidence type="ECO:0000256" key="1">
    <source>
        <dbReference type="SAM" id="Phobius"/>
    </source>
</evidence>
<dbReference type="PROSITE" id="PS50213">
    <property type="entry name" value="FAS1"/>
    <property type="match status" value="1"/>
</dbReference>
<dbReference type="RefSeq" id="XP_005765602.1">
    <property type="nucleotide sequence ID" value="XM_005765545.1"/>
</dbReference>
<keyword evidence="1" id="KW-0812">Transmembrane</keyword>
<dbReference type="InterPro" id="IPR050904">
    <property type="entry name" value="Adhesion/Biosynth-related"/>
</dbReference>
<feature type="transmembrane region" description="Helical" evidence="1">
    <location>
        <begin position="479"/>
        <end position="505"/>
    </location>
</feature>
<reference evidence="3" key="2">
    <citation type="submission" date="2024-10" db="UniProtKB">
        <authorList>
            <consortium name="EnsemblProtists"/>
        </authorList>
    </citation>
    <scope>IDENTIFICATION</scope>
</reference>
<dbReference type="SUPFAM" id="SSF82153">
    <property type="entry name" value="FAS1 domain"/>
    <property type="match status" value="2"/>
</dbReference>
<keyword evidence="1" id="KW-1133">Transmembrane helix</keyword>
<dbReference type="PaxDb" id="2903-EOD13173"/>
<dbReference type="Gene3D" id="2.30.180.10">
    <property type="entry name" value="FAS1 domain"/>
    <property type="match status" value="2"/>
</dbReference>
<dbReference type="KEGG" id="ehx:EMIHUDRAFT_212934"/>
<dbReference type="GeneID" id="17259272"/>
<dbReference type="InterPro" id="IPR000782">
    <property type="entry name" value="FAS1_domain"/>
</dbReference>
<dbReference type="SMART" id="SM00554">
    <property type="entry name" value="FAS1"/>
    <property type="match status" value="1"/>
</dbReference>
<dbReference type="EnsemblProtists" id="EOD13173">
    <property type="protein sequence ID" value="EOD13173"/>
    <property type="gene ID" value="EMIHUDRAFT_212934"/>
</dbReference>
<proteinExistence type="predicted"/>
<organism evidence="3 4">
    <name type="scientific">Emiliania huxleyi (strain CCMP1516)</name>
    <dbReference type="NCBI Taxonomy" id="280463"/>
    <lineage>
        <taxon>Eukaryota</taxon>
        <taxon>Haptista</taxon>
        <taxon>Haptophyta</taxon>
        <taxon>Prymnesiophyceae</taxon>
        <taxon>Isochrysidales</taxon>
        <taxon>Noelaerhabdaceae</taxon>
        <taxon>Emiliania</taxon>
    </lineage>
</organism>
<protein>
    <recommendedName>
        <fullName evidence="2">FAS1 domain-containing protein</fullName>
    </recommendedName>
</protein>
<evidence type="ECO:0000313" key="3">
    <source>
        <dbReference type="EnsemblProtists" id="EOD13173"/>
    </source>
</evidence>
<name>A0A0D3IPI8_EMIH1</name>
<dbReference type="AlphaFoldDB" id="A0A0D3IPI8"/>
<dbReference type="Proteomes" id="UP000013827">
    <property type="component" value="Unassembled WGS sequence"/>
</dbReference>
<dbReference type="PANTHER" id="PTHR10900:SF77">
    <property type="entry name" value="FI19380P1"/>
    <property type="match status" value="1"/>
</dbReference>
<evidence type="ECO:0000313" key="4">
    <source>
        <dbReference type="Proteomes" id="UP000013827"/>
    </source>
</evidence>
<dbReference type="GO" id="GO:0005615">
    <property type="term" value="C:extracellular space"/>
    <property type="evidence" value="ECO:0007669"/>
    <property type="project" value="TreeGrafter"/>
</dbReference>
<dbReference type="STRING" id="2903.R1BSS2"/>
<dbReference type="PANTHER" id="PTHR10900">
    <property type="entry name" value="PERIOSTIN-RELATED"/>
    <property type="match status" value="1"/>
</dbReference>
<feature type="domain" description="FAS1" evidence="2">
    <location>
        <begin position="233"/>
        <end position="370"/>
    </location>
</feature>